<feature type="domain" description="Ubiquitin-like protease family profile" evidence="6">
    <location>
        <begin position="13"/>
        <end position="334"/>
    </location>
</feature>
<evidence type="ECO:0000313" key="7">
    <source>
        <dbReference type="EMBL" id="CAD8862167.1"/>
    </source>
</evidence>
<dbReference type="GO" id="GO:0016926">
    <property type="term" value="P:protein desumoylation"/>
    <property type="evidence" value="ECO:0007669"/>
    <property type="project" value="UniProtKB-ARBA"/>
</dbReference>
<evidence type="ECO:0000256" key="5">
    <source>
        <dbReference type="SAM" id="MobiDB-lite"/>
    </source>
</evidence>
<dbReference type="PANTHER" id="PTHR46915:SF2">
    <property type="entry name" value="UBIQUITIN-LIKE PROTEASE 4"/>
    <property type="match status" value="1"/>
</dbReference>
<feature type="compositionally biased region" description="Basic residues" evidence="5">
    <location>
        <begin position="527"/>
        <end position="540"/>
    </location>
</feature>
<feature type="compositionally biased region" description="Basic and acidic residues" evidence="5">
    <location>
        <begin position="442"/>
        <end position="473"/>
    </location>
</feature>
<evidence type="ECO:0000256" key="4">
    <source>
        <dbReference type="ARBA" id="ARBA00022807"/>
    </source>
</evidence>
<evidence type="ECO:0000256" key="2">
    <source>
        <dbReference type="ARBA" id="ARBA00022670"/>
    </source>
</evidence>
<keyword evidence="2" id="KW-0645">Protease</keyword>
<proteinExistence type="inferred from homology"/>
<evidence type="ECO:0000256" key="1">
    <source>
        <dbReference type="ARBA" id="ARBA00005234"/>
    </source>
</evidence>
<feature type="compositionally biased region" description="Low complexity" evidence="5">
    <location>
        <begin position="484"/>
        <end position="493"/>
    </location>
</feature>
<dbReference type="InterPro" id="IPR003653">
    <property type="entry name" value="Peptidase_C48_C"/>
</dbReference>
<comment type="similarity">
    <text evidence="1">Belongs to the peptidase C48 family.</text>
</comment>
<dbReference type="Gene3D" id="3.40.395.10">
    <property type="entry name" value="Adenoviral Proteinase, Chain A"/>
    <property type="match status" value="2"/>
</dbReference>
<feature type="compositionally biased region" description="Basic residues" evidence="5">
    <location>
        <begin position="497"/>
        <end position="519"/>
    </location>
</feature>
<dbReference type="GO" id="GO:0008234">
    <property type="term" value="F:cysteine-type peptidase activity"/>
    <property type="evidence" value="ECO:0007669"/>
    <property type="project" value="UniProtKB-KW"/>
</dbReference>
<dbReference type="EMBL" id="HBFQ01051230">
    <property type="protein sequence ID" value="CAD8862167.1"/>
    <property type="molecule type" value="Transcribed_RNA"/>
</dbReference>
<dbReference type="GO" id="GO:0006508">
    <property type="term" value="P:proteolysis"/>
    <property type="evidence" value="ECO:0007669"/>
    <property type="project" value="UniProtKB-KW"/>
</dbReference>
<organism evidence="7">
    <name type="scientific">Noctiluca scintillans</name>
    <name type="common">Sea sparkle</name>
    <name type="synonym">Red tide dinoflagellate</name>
    <dbReference type="NCBI Taxonomy" id="2966"/>
    <lineage>
        <taxon>Eukaryota</taxon>
        <taxon>Sar</taxon>
        <taxon>Alveolata</taxon>
        <taxon>Dinophyceae</taxon>
        <taxon>Noctilucales</taxon>
        <taxon>Noctilucaceae</taxon>
        <taxon>Noctiluca</taxon>
    </lineage>
</organism>
<evidence type="ECO:0000256" key="3">
    <source>
        <dbReference type="ARBA" id="ARBA00022801"/>
    </source>
</evidence>
<feature type="region of interest" description="Disordered" evidence="5">
    <location>
        <begin position="442"/>
        <end position="551"/>
    </location>
</feature>
<keyword evidence="3" id="KW-0378">Hydrolase</keyword>
<sequence length="551" mass="61649">MVSPVSELTFRRSVINLRDAARLGEGEDLNDALLDFFARLGQSIIPSGGKSIDSDCPTAYLGSLFFQKLTSAFVNSGEEGWKQVSGWAKRKAGNIFSPHYGAIAIPINEDLKDEKGENAGNHWWLALLLHPSGGAKGEPTSVMCLDSMQRREKVFSPPLQSTLEGSSRYTLEVTKIEQAGYIIIISFSAKGDGSLGPLQRPEASRLQVDGLELSKPTLGLRINMCGGKGVQGTFEGTLTFELDGRIRSSSFLLLYGETAHSPIQMQFDPFQLTKMQKSVSRFLGGYLAKEWEVNGPNKKQRFEKMSARALVADVYQQENLNDCGVFVLENMLRSVSLPSGFLKKMAGASSEVLRDFPWPTQQDITMRKAKLKAITARLFAAAAEKNCQDVEKMLRESPELLCAVLGSLTESGNSEDLVKWSGSLHKELAARQVEKDALEAEKQRKEELVQARREEERSRREEQKKRMEEERLRGANPPKRHALSSSRSRSRSPSSKKDKRKKEKEKVKKREAKVKKCRSSRSSSRSVSRHRSKVDKKRSRRDSSSRSSRRG</sequence>
<protein>
    <recommendedName>
        <fullName evidence="6">Ubiquitin-like protease family profile domain-containing protein</fullName>
    </recommendedName>
</protein>
<name>A0A7S1AQR6_NOCSC</name>
<dbReference type="PROSITE" id="PS50600">
    <property type="entry name" value="ULP_PROTEASE"/>
    <property type="match status" value="1"/>
</dbReference>
<dbReference type="AlphaFoldDB" id="A0A7S1AQR6"/>
<keyword evidence="4" id="KW-0788">Thiol protease</keyword>
<dbReference type="PANTHER" id="PTHR46915">
    <property type="entry name" value="UBIQUITIN-LIKE PROTEASE 4-RELATED"/>
    <property type="match status" value="1"/>
</dbReference>
<evidence type="ECO:0000259" key="6">
    <source>
        <dbReference type="PROSITE" id="PS50600"/>
    </source>
</evidence>
<reference evidence="7" key="1">
    <citation type="submission" date="2021-01" db="EMBL/GenBank/DDBJ databases">
        <authorList>
            <person name="Corre E."/>
            <person name="Pelletier E."/>
            <person name="Niang G."/>
            <person name="Scheremetjew M."/>
            <person name="Finn R."/>
            <person name="Kale V."/>
            <person name="Holt S."/>
            <person name="Cochrane G."/>
            <person name="Meng A."/>
            <person name="Brown T."/>
            <person name="Cohen L."/>
        </authorList>
    </citation>
    <scope>NUCLEOTIDE SEQUENCE</scope>
</reference>
<accession>A0A7S1AQR6</accession>
<gene>
    <name evidence="7" type="ORF">NSCI0253_LOCUS36522</name>
</gene>
<dbReference type="SUPFAM" id="SSF54001">
    <property type="entry name" value="Cysteine proteinases"/>
    <property type="match status" value="1"/>
</dbReference>
<dbReference type="InterPro" id="IPR038765">
    <property type="entry name" value="Papain-like_cys_pep_sf"/>
</dbReference>